<dbReference type="Gene3D" id="1.25.40.10">
    <property type="entry name" value="Tetratricopeptide repeat domain"/>
    <property type="match status" value="2"/>
</dbReference>
<evidence type="ECO:0000259" key="9">
    <source>
        <dbReference type="Pfam" id="PF07568"/>
    </source>
</evidence>
<protein>
    <recommendedName>
        <fullName evidence="2">histidine kinase</fullName>
        <ecNumber evidence="2">2.7.13.3</ecNumber>
    </recommendedName>
</protein>
<dbReference type="Proteomes" id="UP001589607">
    <property type="component" value="Unassembled WGS sequence"/>
</dbReference>
<comment type="caution">
    <text evidence="10">The sequence shown here is derived from an EMBL/GenBank/DDBJ whole genome shotgun (WGS) entry which is preliminary data.</text>
</comment>
<comment type="catalytic activity">
    <reaction evidence="1">
        <text>ATP + protein L-histidine = ADP + protein N-phospho-L-histidine.</text>
        <dbReference type="EC" id="2.7.13.3"/>
    </reaction>
</comment>
<gene>
    <name evidence="10" type="ORF">ACFFVF_17550</name>
</gene>
<dbReference type="InterPro" id="IPR011990">
    <property type="entry name" value="TPR-like_helical_dom_sf"/>
</dbReference>
<feature type="transmembrane region" description="Helical" evidence="8">
    <location>
        <begin position="336"/>
        <end position="357"/>
    </location>
</feature>
<reference evidence="10 11" key="1">
    <citation type="submission" date="2024-09" db="EMBL/GenBank/DDBJ databases">
        <authorList>
            <person name="Sun Q."/>
            <person name="Mori K."/>
        </authorList>
    </citation>
    <scope>NUCLEOTIDE SEQUENCE [LARGE SCALE GENOMIC DNA]</scope>
    <source>
        <strain evidence="10 11">CECT 7955</strain>
    </source>
</reference>
<evidence type="ECO:0000313" key="11">
    <source>
        <dbReference type="Proteomes" id="UP001589607"/>
    </source>
</evidence>
<dbReference type="Pfam" id="PF07568">
    <property type="entry name" value="HisKA_2"/>
    <property type="match status" value="1"/>
</dbReference>
<dbReference type="InterPro" id="IPR011495">
    <property type="entry name" value="Sig_transdc_His_kin_sub2_dim/P"/>
</dbReference>
<organism evidence="10 11">
    <name type="scientific">Flavobacterium jumunjinense</name>
    <dbReference type="NCBI Taxonomy" id="998845"/>
    <lineage>
        <taxon>Bacteria</taxon>
        <taxon>Pseudomonadati</taxon>
        <taxon>Bacteroidota</taxon>
        <taxon>Flavobacteriia</taxon>
        <taxon>Flavobacteriales</taxon>
        <taxon>Flavobacteriaceae</taxon>
        <taxon>Flavobacterium</taxon>
    </lineage>
</organism>
<dbReference type="EC" id="2.7.13.3" evidence="2"/>
<evidence type="ECO:0000256" key="6">
    <source>
        <dbReference type="ARBA" id="ARBA00022777"/>
    </source>
</evidence>
<keyword evidence="6 10" id="KW-0418">Kinase</keyword>
<evidence type="ECO:0000256" key="4">
    <source>
        <dbReference type="ARBA" id="ARBA00022679"/>
    </source>
</evidence>
<dbReference type="InterPro" id="IPR036890">
    <property type="entry name" value="HATPase_C_sf"/>
</dbReference>
<dbReference type="PANTHER" id="PTHR41523:SF8">
    <property type="entry name" value="ETHYLENE RESPONSE SENSOR PROTEIN"/>
    <property type="match status" value="1"/>
</dbReference>
<name>A0ABV5GSE8_9FLAO</name>
<evidence type="ECO:0000256" key="3">
    <source>
        <dbReference type="ARBA" id="ARBA00022553"/>
    </source>
</evidence>
<keyword evidence="7" id="KW-0067">ATP-binding</keyword>
<dbReference type="SUPFAM" id="SSF48452">
    <property type="entry name" value="TPR-like"/>
    <property type="match status" value="2"/>
</dbReference>
<evidence type="ECO:0000256" key="2">
    <source>
        <dbReference type="ARBA" id="ARBA00012438"/>
    </source>
</evidence>
<accession>A0ABV5GSE8</accession>
<dbReference type="EMBL" id="JBHMEY010000080">
    <property type="protein sequence ID" value="MFB9098318.1"/>
    <property type="molecule type" value="Genomic_DNA"/>
</dbReference>
<keyword evidence="5" id="KW-0547">Nucleotide-binding</keyword>
<feature type="domain" description="Signal transduction histidine kinase subgroup 2 dimerisation and phosphoacceptor" evidence="9">
    <location>
        <begin position="380"/>
        <end position="451"/>
    </location>
</feature>
<evidence type="ECO:0000313" key="10">
    <source>
        <dbReference type="EMBL" id="MFB9098318.1"/>
    </source>
</evidence>
<keyword evidence="8" id="KW-0472">Membrane</keyword>
<keyword evidence="11" id="KW-1185">Reference proteome</keyword>
<proteinExistence type="predicted"/>
<evidence type="ECO:0000256" key="5">
    <source>
        <dbReference type="ARBA" id="ARBA00022741"/>
    </source>
</evidence>
<evidence type="ECO:0000256" key="8">
    <source>
        <dbReference type="SAM" id="Phobius"/>
    </source>
</evidence>
<dbReference type="Gene3D" id="3.30.565.10">
    <property type="entry name" value="Histidine kinase-like ATPase, C-terminal domain"/>
    <property type="match status" value="1"/>
</dbReference>
<sequence length="562" mass="66579">MKYFLFVLFSLHFSFSQNRSLVDDGEKLIYENKLDKAIIYYTKQLKNTTKEEQQIQLLLGLGDAYRLQLNFDKSNQYYSEAYKIIKNTNNIQFEFLYYVKMAEFYRKRTMFIKSVTQLDKAAVILKKNKIKDFYLAKYYNRKAALFTEYFHIQDSTLLYANKSLNLAKKLNDKDNVFYSLLEIAGVHERKKEYKISIRYLEEIIQFAKSNNMQQQEADAYISYIMALARSNQLEKALNTALYAANFSKKHKLFYNEIIFNENIQNLYFRLHNTEKAYEYLKHRLELTTKYNEIKKEELVLNLEAKYKLKEKEHEIKINNLKIVNSNKELENNKVRFYIIMGLFLVTILVTLLVAYFLKQSNQSNKKLQILSEQNEFLLSEANHRINNNLQLVIILISDQLNKLPDNEAQEIKKILKKVNSIATLHRHLYQSNDKTKVDSYKYLNDIKSSFSDLFTENNIATYFTIKEIALPTDMAMYLGLLLTELIINSIKHAFGNLEYKEINFDLKVENEVVYFNYSDNGTKLKGEDIKLKLINKLCRQLKLVYIINTNNGFSFSFQKQLN</sequence>
<keyword evidence="4" id="KW-0808">Transferase</keyword>
<dbReference type="PANTHER" id="PTHR41523">
    <property type="entry name" value="TWO-COMPONENT SYSTEM SENSOR PROTEIN"/>
    <property type="match status" value="1"/>
</dbReference>
<evidence type="ECO:0000256" key="1">
    <source>
        <dbReference type="ARBA" id="ARBA00000085"/>
    </source>
</evidence>
<dbReference type="GO" id="GO:0016301">
    <property type="term" value="F:kinase activity"/>
    <property type="evidence" value="ECO:0007669"/>
    <property type="project" value="UniProtKB-KW"/>
</dbReference>
<keyword evidence="8" id="KW-1133">Transmembrane helix</keyword>
<dbReference type="SUPFAM" id="SSF55874">
    <property type="entry name" value="ATPase domain of HSP90 chaperone/DNA topoisomerase II/histidine kinase"/>
    <property type="match status" value="1"/>
</dbReference>
<keyword evidence="3" id="KW-0597">Phosphoprotein</keyword>
<evidence type="ECO:0000256" key="7">
    <source>
        <dbReference type="ARBA" id="ARBA00022840"/>
    </source>
</evidence>
<keyword evidence="8" id="KW-0812">Transmembrane</keyword>
<dbReference type="RefSeq" id="WP_236453822.1">
    <property type="nucleotide sequence ID" value="NZ_CBCSGE010000011.1"/>
</dbReference>